<keyword evidence="1" id="KW-0238">DNA-binding</keyword>
<dbReference type="Proteomes" id="UP001596514">
    <property type="component" value="Unassembled WGS sequence"/>
</dbReference>
<dbReference type="PANTHER" id="PTHR46797">
    <property type="entry name" value="HTH-TYPE TRANSCRIPTIONAL REGULATOR"/>
    <property type="match status" value="1"/>
</dbReference>
<keyword evidence="4" id="KW-1185">Reference proteome</keyword>
<dbReference type="SUPFAM" id="SSF47413">
    <property type="entry name" value="lambda repressor-like DNA-binding domains"/>
    <property type="match status" value="1"/>
</dbReference>
<dbReference type="Gene3D" id="1.10.260.40">
    <property type="entry name" value="lambda repressor-like DNA-binding domains"/>
    <property type="match status" value="1"/>
</dbReference>
<dbReference type="PROSITE" id="PS50943">
    <property type="entry name" value="HTH_CROC1"/>
    <property type="match status" value="1"/>
</dbReference>
<dbReference type="InterPro" id="IPR050807">
    <property type="entry name" value="TransReg_Diox_bact_type"/>
</dbReference>
<dbReference type="RefSeq" id="WP_343969444.1">
    <property type="nucleotide sequence ID" value="NZ_BAAAGK010000078.1"/>
</dbReference>
<gene>
    <name evidence="3" type="ORF">ACFQVD_00970</name>
</gene>
<dbReference type="InterPro" id="IPR001387">
    <property type="entry name" value="Cro/C1-type_HTH"/>
</dbReference>
<dbReference type="InterPro" id="IPR010982">
    <property type="entry name" value="Lambda_DNA-bd_dom_sf"/>
</dbReference>
<reference evidence="4" key="1">
    <citation type="journal article" date="2019" name="Int. J. Syst. Evol. Microbiol.">
        <title>The Global Catalogue of Microorganisms (GCM) 10K type strain sequencing project: providing services to taxonomists for standard genome sequencing and annotation.</title>
        <authorList>
            <consortium name="The Broad Institute Genomics Platform"/>
            <consortium name="The Broad Institute Genome Sequencing Center for Infectious Disease"/>
            <person name="Wu L."/>
            <person name="Ma J."/>
        </authorList>
    </citation>
    <scope>NUCLEOTIDE SEQUENCE [LARGE SCALE GENOMIC DNA]</scope>
    <source>
        <strain evidence="4">JCM 10083</strain>
    </source>
</reference>
<dbReference type="Pfam" id="PF01381">
    <property type="entry name" value="HTH_3"/>
    <property type="match status" value="1"/>
</dbReference>
<proteinExistence type="predicted"/>
<evidence type="ECO:0000259" key="2">
    <source>
        <dbReference type="PROSITE" id="PS50943"/>
    </source>
</evidence>
<sequence length="454" mass="49175">MPDAVTPIGGLALDDLHALSRQRLPRWREDEQALPRGNTCQQVGLRLSLKLRHHQGRAGPMDDGCTIGNRLRKIRDDRSWTQEELAERAGVSRDIIAKLEQGRRESARLTTLMKLANALDVDLSALTGKRDRMGGERDGASVLKLRDALLSASLLPGADDGHDGEPTSPADVRAAVDNACRRYWAGDFPALVARLPGLIAEARLSHAAYGAAAVYPLAMAYDLAASVMVHLGRDDLAAIGAERAITVAHGGDDELLWVTLHATYAWVLLHQARTREAEELAAGMAARIEPSFSAPAAHVAAWGNLLMTALAPAAAGGREVEDYIAMASAGAERLGKRTPIYNTAFGPATVAMQATHAYTVRREPDKALNAANRVRSGDLLGISYGRHLLDVAQAHLDARQRQVAIERLQEAHTLSPVWFRHQGVARSLVAEIREQETRPSPSVRSLVRSLDLGR</sequence>
<dbReference type="PANTHER" id="PTHR46797:SF1">
    <property type="entry name" value="METHYLPHOSPHONATE SYNTHASE"/>
    <property type="match status" value="1"/>
</dbReference>
<comment type="caution">
    <text evidence="3">The sequence shown here is derived from an EMBL/GenBank/DDBJ whole genome shotgun (WGS) entry which is preliminary data.</text>
</comment>
<evidence type="ECO:0000313" key="3">
    <source>
        <dbReference type="EMBL" id="MFC7598670.1"/>
    </source>
</evidence>
<protein>
    <submittedName>
        <fullName evidence="3">Helix-turn-helix domain-containing protein</fullName>
    </submittedName>
</protein>
<feature type="domain" description="HTH cro/C1-type" evidence="2">
    <location>
        <begin position="71"/>
        <end position="126"/>
    </location>
</feature>
<name>A0ABW2SR27_9ACTN</name>
<dbReference type="SMART" id="SM00530">
    <property type="entry name" value="HTH_XRE"/>
    <property type="match status" value="1"/>
</dbReference>
<dbReference type="CDD" id="cd00093">
    <property type="entry name" value="HTH_XRE"/>
    <property type="match status" value="1"/>
</dbReference>
<evidence type="ECO:0000313" key="4">
    <source>
        <dbReference type="Proteomes" id="UP001596514"/>
    </source>
</evidence>
<accession>A0ABW2SR27</accession>
<dbReference type="EMBL" id="JBHTEE010000001">
    <property type="protein sequence ID" value="MFC7598670.1"/>
    <property type="molecule type" value="Genomic_DNA"/>
</dbReference>
<evidence type="ECO:0000256" key="1">
    <source>
        <dbReference type="ARBA" id="ARBA00023125"/>
    </source>
</evidence>
<organism evidence="3 4">
    <name type="scientific">Streptosporangium amethystogenes subsp. fukuiense</name>
    <dbReference type="NCBI Taxonomy" id="698418"/>
    <lineage>
        <taxon>Bacteria</taxon>
        <taxon>Bacillati</taxon>
        <taxon>Actinomycetota</taxon>
        <taxon>Actinomycetes</taxon>
        <taxon>Streptosporangiales</taxon>
        <taxon>Streptosporangiaceae</taxon>
        <taxon>Streptosporangium</taxon>
    </lineage>
</organism>